<dbReference type="AlphaFoldDB" id="A0A0F9H5R3"/>
<sequence>MSNDHQATILKYIADHPIVERRSDLTAAGIPPDLIGGLLDELVACGELVVDGTGFRMPHPDIAILRVLWSVKGTQK</sequence>
<dbReference type="EMBL" id="LAZR01017958">
    <property type="protein sequence ID" value="KKL98286.1"/>
    <property type="molecule type" value="Genomic_DNA"/>
</dbReference>
<comment type="caution">
    <text evidence="1">The sequence shown here is derived from an EMBL/GenBank/DDBJ whole genome shotgun (WGS) entry which is preliminary data.</text>
</comment>
<organism evidence="1">
    <name type="scientific">marine sediment metagenome</name>
    <dbReference type="NCBI Taxonomy" id="412755"/>
    <lineage>
        <taxon>unclassified sequences</taxon>
        <taxon>metagenomes</taxon>
        <taxon>ecological metagenomes</taxon>
    </lineage>
</organism>
<gene>
    <name evidence="1" type="ORF">LCGC14_1825870</name>
</gene>
<protein>
    <submittedName>
        <fullName evidence="1">Uncharacterized protein</fullName>
    </submittedName>
</protein>
<name>A0A0F9H5R3_9ZZZZ</name>
<reference evidence="1" key="1">
    <citation type="journal article" date="2015" name="Nature">
        <title>Complex archaea that bridge the gap between prokaryotes and eukaryotes.</title>
        <authorList>
            <person name="Spang A."/>
            <person name="Saw J.H."/>
            <person name="Jorgensen S.L."/>
            <person name="Zaremba-Niedzwiedzka K."/>
            <person name="Martijn J."/>
            <person name="Lind A.E."/>
            <person name="van Eijk R."/>
            <person name="Schleper C."/>
            <person name="Guy L."/>
            <person name="Ettema T.J."/>
        </authorList>
    </citation>
    <scope>NUCLEOTIDE SEQUENCE</scope>
</reference>
<accession>A0A0F9H5R3</accession>
<evidence type="ECO:0000313" key="1">
    <source>
        <dbReference type="EMBL" id="KKL98286.1"/>
    </source>
</evidence>
<feature type="non-terminal residue" evidence="1">
    <location>
        <position position="76"/>
    </location>
</feature>
<proteinExistence type="predicted"/>